<reference evidence="2" key="1">
    <citation type="submission" date="2014-05" db="EMBL/GenBank/DDBJ databases">
        <authorList>
            <person name="Chronopoulou M."/>
        </authorList>
    </citation>
    <scope>NUCLEOTIDE SEQUENCE</scope>
    <source>
        <tissue evidence="2">Whole organism</tissue>
    </source>
</reference>
<evidence type="ECO:0000313" key="2">
    <source>
        <dbReference type="EMBL" id="CDW46334.1"/>
    </source>
</evidence>
<proteinExistence type="predicted"/>
<accession>A0A0K2V778</accession>
<feature type="non-terminal residue" evidence="2">
    <location>
        <position position="1"/>
    </location>
</feature>
<dbReference type="EMBL" id="HACA01028973">
    <property type="protein sequence ID" value="CDW46334.1"/>
    <property type="molecule type" value="Transcribed_RNA"/>
</dbReference>
<protein>
    <submittedName>
        <fullName evidence="2">Uncharacterized protein</fullName>
    </submittedName>
</protein>
<keyword evidence="1" id="KW-0472">Membrane</keyword>
<keyword evidence="1" id="KW-1133">Transmembrane helix</keyword>
<feature type="transmembrane region" description="Helical" evidence="1">
    <location>
        <begin position="6"/>
        <end position="34"/>
    </location>
</feature>
<dbReference type="AlphaFoldDB" id="A0A0K2V778"/>
<name>A0A0K2V778_LEPSM</name>
<organism evidence="2">
    <name type="scientific">Lepeophtheirus salmonis</name>
    <name type="common">Salmon louse</name>
    <name type="synonym">Caligus salmonis</name>
    <dbReference type="NCBI Taxonomy" id="72036"/>
    <lineage>
        <taxon>Eukaryota</taxon>
        <taxon>Metazoa</taxon>
        <taxon>Ecdysozoa</taxon>
        <taxon>Arthropoda</taxon>
        <taxon>Crustacea</taxon>
        <taxon>Multicrustacea</taxon>
        <taxon>Hexanauplia</taxon>
        <taxon>Copepoda</taxon>
        <taxon>Siphonostomatoida</taxon>
        <taxon>Caligidae</taxon>
        <taxon>Lepeophtheirus</taxon>
    </lineage>
</organism>
<keyword evidence="1" id="KW-0812">Transmembrane</keyword>
<feature type="transmembrane region" description="Helical" evidence="1">
    <location>
        <begin position="46"/>
        <end position="65"/>
    </location>
</feature>
<sequence>EKVCLYSLILFLIMFSPFFLSLILSFHLFLIHLIKRRLFCFPYKNIYFFFPPLFLNMGFPCLTTTK</sequence>
<evidence type="ECO:0000256" key="1">
    <source>
        <dbReference type="SAM" id="Phobius"/>
    </source>
</evidence>